<keyword evidence="3" id="KW-0408">Iron</keyword>
<dbReference type="eggNOG" id="arCOG00950">
    <property type="taxonomic scope" value="Archaea"/>
</dbReference>
<name>Q0W8V9_METAR</name>
<evidence type="ECO:0000256" key="3">
    <source>
        <dbReference type="ARBA" id="ARBA00023004"/>
    </source>
</evidence>
<dbReference type="InterPro" id="IPR007197">
    <property type="entry name" value="rSAM"/>
</dbReference>
<dbReference type="InterPro" id="IPR017672">
    <property type="entry name" value="MA_4551-like"/>
</dbReference>
<proteinExistence type="predicted"/>
<reference evidence="6 7" key="1">
    <citation type="journal article" date="2006" name="Science">
        <title>Genome of rice cluster I archaea -- the key methane producers in the rice rhizosphere.</title>
        <authorList>
            <person name="Erkel C."/>
            <person name="Kube M."/>
            <person name="Reinhardt R."/>
            <person name="Liesack W."/>
        </authorList>
    </citation>
    <scope>NUCLEOTIDE SEQUENCE [LARGE SCALE GENOMIC DNA]</scope>
    <source>
        <strain evidence="7">DSM 22066 / NBRC 105507 / MRE50</strain>
    </source>
</reference>
<dbReference type="RefSeq" id="WP_012037304.1">
    <property type="nucleotide sequence ID" value="NC_009464.1"/>
</dbReference>
<dbReference type="SUPFAM" id="SSF102114">
    <property type="entry name" value="Radical SAM enzymes"/>
    <property type="match status" value="1"/>
</dbReference>
<dbReference type="PATRIC" id="fig|351160.9.peg.3076"/>
<dbReference type="AlphaFoldDB" id="Q0W8V9"/>
<organism evidence="6 7">
    <name type="scientific">Methanocella arvoryzae (strain DSM 22066 / NBRC 105507 / MRE50)</name>
    <dbReference type="NCBI Taxonomy" id="351160"/>
    <lineage>
        <taxon>Archaea</taxon>
        <taxon>Methanobacteriati</taxon>
        <taxon>Methanobacteriota</taxon>
        <taxon>Stenosarchaea group</taxon>
        <taxon>Methanomicrobia</taxon>
        <taxon>Methanocellales</taxon>
        <taxon>Methanocellaceae</taxon>
        <taxon>Methanocella</taxon>
    </lineage>
</organism>
<dbReference type="InterPro" id="IPR058240">
    <property type="entry name" value="rSAM_sf"/>
</dbReference>
<dbReference type="GO" id="GO:0051536">
    <property type="term" value="F:iron-sulfur cluster binding"/>
    <property type="evidence" value="ECO:0007669"/>
    <property type="project" value="UniProtKB-KW"/>
</dbReference>
<dbReference type="KEGG" id="rci:LRC180"/>
<dbReference type="Pfam" id="PF04055">
    <property type="entry name" value="Radical_SAM"/>
    <property type="match status" value="1"/>
</dbReference>
<evidence type="ECO:0000256" key="2">
    <source>
        <dbReference type="ARBA" id="ARBA00022723"/>
    </source>
</evidence>
<keyword evidence="1" id="KW-0949">S-adenosyl-L-methionine</keyword>
<keyword evidence="2" id="KW-0479">Metal-binding</keyword>
<feature type="domain" description="Radical SAM core" evidence="5">
    <location>
        <begin position="1"/>
        <end position="253"/>
    </location>
</feature>
<dbReference type="PROSITE" id="PS51918">
    <property type="entry name" value="RADICAL_SAM"/>
    <property type="match status" value="1"/>
</dbReference>
<dbReference type="STRING" id="351160.LRC180"/>
<dbReference type="GO" id="GO:0046872">
    <property type="term" value="F:metal ion binding"/>
    <property type="evidence" value="ECO:0007669"/>
    <property type="project" value="UniProtKB-KW"/>
</dbReference>
<keyword evidence="4" id="KW-0411">Iron-sulfur</keyword>
<keyword evidence="7" id="KW-1185">Reference proteome</keyword>
<dbReference type="InterPro" id="IPR013785">
    <property type="entry name" value="Aldolase_TIM"/>
</dbReference>
<sequence>MVEVLADVGGSPGKDCRGFCKYCYFKLVKDVPAFGCKYCMPFQKGCDYCTRGVKEQYPGFKPLMMVVAEVQQALMFNRGCVDKITISGGGDVSCYPELKELVKYLGQFGIPIHLGYTSGKGFEGADDADFFIENGVTEVTFTVFSADPKKRREYMNDKQPKESLEALRRFCKACDVYAASVLIPGVNDGEDLIKTCDLLQKWGVRGVILMRFANSEEQGLILKNGPLIKGVKPHTIEEFEDLVHDIASRYKFRVTGTPLGDPLIGSPFAIAHYPKLLKKLPPVTKEATLITGTVAAPMLASIFAQLGGTVNVVAAKKDIACLLTIDDLKGVDLRKVKDTVILPGRSFVWDKEAEEVLSADGVERFVRRGPDRLTADGEMTIGMSRKEVLEIEIEAFTELIQMINVYGLEPVKKVAKPKPVQRRKQVKS</sequence>
<dbReference type="Proteomes" id="UP000000663">
    <property type="component" value="Chromosome"/>
</dbReference>
<gene>
    <name evidence="6" type="ORF">LRC180</name>
</gene>
<dbReference type="OrthoDB" id="63821at2157"/>
<dbReference type="GeneID" id="5142936"/>
<evidence type="ECO:0000256" key="1">
    <source>
        <dbReference type="ARBA" id="ARBA00022691"/>
    </source>
</evidence>
<protein>
    <recommendedName>
        <fullName evidence="5">Radical SAM core domain-containing protein</fullName>
    </recommendedName>
</protein>
<evidence type="ECO:0000313" key="6">
    <source>
        <dbReference type="EMBL" id="CAJ35184.1"/>
    </source>
</evidence>
<accession>Q0W8V9</accession>
<dbReference type="EMBL" id="AM114193">
    <property type="protein sequence ID" value="CAJ35184.1"/>
    <property type="molecule type" value="Genomic_DNA"/>
</dbReference>
<evidence type="ECO:0000313" key="7">
    <source>
        <dbReference type="Proteomes" id="UP000000663"/>
    </source>
</evidence>
<evidence type="ECO:0000256" key="4">
    <source>
        <dbReference type="ARBA" id="ARBA00023014"/>
    </source>
</evidence>
<dbReference type="NCBIfam" id="TIGR03278">
    <property type="entry name" value="methan_mark_10"/>
    <property type="match status" value="1"/>
</dbReference>
<dbReference type="Gene3D" id="3.20.20.70">
    <property type="entry name" value="Aldolase class I"/>
    <property type="match status" value="1"/>
</dbReference>
<evidence type="ECO:0000259" key="5">
    <source>
        <dbReference type="PROSITE" id="PS51918"/>
    </source>
</evidence>
<dbReference type="GO" id="GO:0003824">
    <property type="term" value="F:catalytic activity"/>
    <property type="evidence" value="ECO:0007669"/>
    <property type="project" value="InterPro"/>
</dbReference>